<dbReference type="HOGENOM" id="CLU_021697_0_0_1"/>
<evidence type="ECO:0000313" key="3">
    <source>
        <dbReference type="EMBL" id="EMC99274.1"/>
    </source>
</evidence>
<proteinExistence type="predicted"/>
<feature type="coiled-coil region" evidence="1">
    <location>
        <begin position="377"/>
        <end position="404"/>
    </location>
</feature>
<dbReference type="RefSeq" id="XP_007674206.1">
    <property type="nucleotide sequence ID" value="XM_007676016.1"/>
</dbReference>
<feature type="compositionally biased region" description="Basic and acidic residues" evidence="2">
    <location>
        <begin position="192"/>
        <end position="206"/>
    </location>
</feature>
<dbReference type="AlphaFoldDB" id="M2NIQ3"/>
<evidence type="ECO:0008006" key="5">
    <source>
        <dbReference type="Google" id="ProtNLM"/>
    </source>
</evidence>
<feature type="compositionally biased region" description="Pro residues" evidence="2">
    <location>
        <begin position="122"/>
        <end position="132"/>
    </location>
</feature>
<dbReference type="GO" id="GO:0007059">
    <property type="term" value="P:chromosome segregation"/>
    <property type="evidence" value="ECO:0007669"/>
    <property type="project" value="InterPro"/>
</dbReference>
<dbReference type="PANTHER" id="PTHR14778:SF2">
    <property type="entry name" value="KINETOCHORE-ASSOCIATED PROTEIN DSN1 HOMOLOG"/>
    <property type="match status" value="1"/>
</dbReference>
<dbReference type="eggNOG" id="ENOG502S2VJ">
    <property type="taxonomic scope" value="Eukaryota"/>
</dbReference>
<evidence type="ECO:0000313" key="4">
    <source>
        <dbReference type="Proteomes" id="UP000011761"/>
    </source>
</evidence>
<dbReference type="GO" id="GO:0000444">
    <property type="term" value="C:MIS12/MIND type complex"/>
    <property type="evidence" value="ECO:0007669"/>
    <property type="project" value="InterPro"/>
</dbReference>
<dbReference type="OMA" id="FQFTRAG"/>
<dbReference type="OrthoDB" id="3364649at2759"/>
<name>M2NIQ3_BAUPA</name>
<keyword evidence="1" id="KW-0175">Coiled coil</keyword>
<sequence length="538" mass="58560">MSMVLTRSPLEPIGMNGAGMQKRRSARLSHDGAEDNEPPAKKSKANGAQTTTTVSTKDQDGDANALSKRRSRKAYDEKVDGFAFSKGGRKGKEGKQPAVRNSADEQTMPAALPPSGETAVNPPAPVAAPLPPRTEDSAPKAPPRKTRRRLPTTPDREPVRRSKRISTDGNPSLEAQASPFRPSHAKSHAKRDRSPSPDKARPVTVERKRKRVANGAEEEEKIMRIALPFADTPVIRRNREMRKSSADGLGGTRRSSSGMRGRRASSLIEEGKGNALPHAEVPTAEFYKHISADLTEPRRMRCLLSWCGQRALPDKPEAPKNASAASSLEFQALQAALVVQAELAQDLITKGTLSDWFSRDDEVVPAIPLRKKANPRNLANAAKVQELEGELERLKQDRADWEALVQSAVPPSPPIDGGAEDEQPLSPLHPELLDSPQRAILEELQAPSSRHQAPVEPAAIKDRLQHISANLEFTVDQFAHGVHALSVARETADRLSERTLADTADVLEHQEKARGNGVDAMDALRALGRVLNGSGRRK</sequence>
<gene>
    <name evidence="3" type="ORF">BAUCODRAFT_137475</name>
</gene>
<accession>M2NIQ3</accession>
<keyword evidence="4" id="KW-1185">Reference proteome</keyword>
<dbReference type="PANTHER" id="PTHR14778">
    <property type="entry name" value="KINETOCHORE-ASSOCIATED PROTEIN DSN1 HOMOLOG"/>
    <property type="match status" value="1"/>
</dbReference>
<dbReference type="KEGG" id="bcom:BAUCODRAFT_137475"/>
<dbReference type="GO" id="GO:0051301">
    <property type="term" value="P:cell division"/>
    <property type="evidence" value="ECO:0007669"/>
    <property type="project" value="InterPro"/>
</dbReference>
<organism evidence="3 4">
    <name type="scientific">Baudoinia panamericana (strain UAMH 10762)</name>
    <name type="common">Angels' share fungus</name>
    <name type="synonym">Baudoinia compniacensis (strain UAMH 10762)</name>
    <dbReference type="NCBI Taxonomy" id="717646"/>
    <lineage>
        <taxon>Eukaryota</taxon>
        <taxon>Fungi</taxon>
        <taxon>Dikarya</taxon>
        <taxon>Ascomycota</taxon>
        <taxon>Pezizomycotina</taxon>
        <taxon>Dothideomycetes</taxon>
        <taxon>Dothideomycetidae</taxon>
        <taxon>Mycosphaerellales</taxon>
        <taxon>Teratosphaeriaceae</taxon>
        <taxon>Baudoinia</taxon>
    </lineage>
</organism>
<feature type="compositionally biased region" description="Polar residues" evidence="2">
    <location>
        <begin position="46"/>
        <end position="56"/>
    </location>
</feature>
<dbReference type="EMBL" id="KB445552">
    <property type="protein sequence ID" value="EMC99274.1"/>
    <property type="molecule type" value="Genomic_DNA"/>
</dbReference>
<reference evidence="3 4" key="1">
    <citation type="journal article" date="2012" name="PLoS Pathog.">
        <title>Diverse lifestyles and strategies of plant pathogenesis encoded in the genomes of eighteen Dothideomycetes fungi.</title>
        <authorList>
            <person name="Ohm R.A."/>
            <person name="Feau N."/>
            <person name="Henrissat B."/>
            <person name="Schoch C.L."/>
            <person name="Horwitz B.A."/>
            <person name="Barry K.W."/>
            <person name="Condon B.J."/>
            <person name="Copeland A.C."/>
            <person name="Dhillon B."/>
            <person name="Glaser F."/>
            <person name="Hesse C.N."/>
            <person name="Kosti I."/>
            <person name="LaButti K."/>
            <person name="Lindquist E.A."/>
            <person name="Lucas S."/>
            <person name="Salamov A.A."/>
            <person name="Bradshaw R.E."/>
            <person name="Ciuffetti L."/>
            <person name="Hamelin R.C."/>
            <person name="Kema G.H.J."/>
            <person name="Lawrence C."/>
            <person name="Scott J.A."/>
            <person name="Spatafora J.W."/>
            <person name="Turgeon B.G."/>
            <person name="de Wit P.J.G.M."/>
            <person name="Zhong S."/>
            <person name="Goodwin S.B."/>
            <person name="Grigoriev I.V."/>
        </authorList>
    </citation>
    <scope>NUCLEOTIDE SEQUENCE [LARGE SCALE GENOMIC DNA]</scope>
    <source>
        <strain evidence="3 4">UAMH 10762</strain>
    </source>
</reference>
<evidence type="ECO:0000256" key="1">
    <source>
        <dbReference type="SAM" id="Coils"/>
    </source>
</evidence>
<feature type="region of interest" description="Disordered" evidence="2">
    <location>
        <begin position="236"/>
        <end position="272"/>
    </location>
</feature>
<feature type="region of interest" description="Disordered" evidence="2">
    <location>
        <begin position="1"/>
        <end position="220"/>
    </location>
</feature>
<dbReference type="InterPro" id="IPR013218">
    <property type="entry name" value="Dsn1/Mis13"/>
</dbReference>
<dbReference type="GeneID" id="19108331"/>
<dbReference type="STRING" id="717646.M2NIQ3"/>
<dbReference type="Proteomes" id="UP000011761">
    <property type="component" value="Unassembled WGS sequence"/>
</dbReference>
<evidence type="ECO:0000256" key="2">
    <source>
        <dbReference type="SAM" id="MobiDB-lite"/>
    </source>
</evidence>
<protein>
    <recommendedName>
        <fullName evidence="5">Kinetochore protein Mis13</fullName>
    </recommendedName>
</protein>
<dbReference type="Pfam" id="PF08202">
    <property type="entry name" value="MIS13"/>
    <property type="match status" value="1"/>
</dbReference>